<dbReference type="EnsemblMetazoa" id="GAUT036158-RA">
    <property type="protein sequence ID" value="GAUT036158-PA"/>
    <property type="gene ID" value="GAUT036158"/>
</dbReference>
<dbReference type="VEuPathDB" id="VectorBase:GAUT036158"/>
<evidence type="ECO:0000256" key="4">
    <source>
        <dbReference type="ARBA" id="ARBA00023136"/>
    </source>
</evidence>
<keyword evidence="3" id="KW-1133">Transmembrane helix</keyword>
<evidence type="ECO:0000313" key="6">
    <source>
        <dbReference type="Proteomes" id="UP000078200"/>
    </source>
</evidence>
<dbReference type="Pfam" id="PF01825">
    <property type="entry name" value="GPS"/>
    <property type="match status" value="1"/>
</dbReference>
<sequence>MTKSRSASSLCQYLGLTPNCGFMCLHSCLEDTRYFIIPLVFTRVKRPVSKWFSIQRLIKNLRILKALGHKLNFLIYFQSFYKILMAYGLCSIVLKSKQTQLKINLNISDVEQEANAATGHVKNYLRMLLFTVEVPGHSVLIVTFLNTSTDLMFGLKVDKPPRSYELLSAKNIISADNVNGNQNVFIDNPWDDVRSIYLAVRAVNDIKEKSNFSFITRVQLCLTWDFEQTDPQWSTGPCKTIPASQEEIVCHCYHLSIFAGKSYPTVANEDLDDNMLLERLGFNWFILEKLTNLEN</sequence>
<accession>A0A1A9VG64</accession>
<dbReference type="Gene3D" id="2.60.220.50">
    <property type="match status" value="1"/>
</dbReference>
<dbReference type="AlphaFoldDB" id="A0A1A9VG64"/>
<organism evidence="5 6">
    <name type="scientific">Glossina austeni</name>
    <name type="common">Savannah tsetse fly</name>
    <dbReference type="NCBI Taxonomy" id="7395"/>
    <lineage>
        <taxon>Eukaryota</taxon>
        <taxon>Metazoa</taxon>
        <taxon>Ecdysozoa</taxon>
        <taxon>Arthropoda</taxon>
        <taxon>Hexapoda</taxon>
        <taxon>Insecta</taxon>
        <taxon>Pterygota</taxon>
        <taxon>Neoptera</taxon>
        <taxon>Endopterygota</taxon>
        <taxon>Diptera</taxon>
        <taxon>Brachycera</taxon>
        <taxon>Muscomorpha</taxon>
        <taxon>Hippoboscoidea</taxon>
        <taxon>Glossinidae</taxon>
        <taxon>Glossina</taxon>
    </lineage>
</organism>
<reference evidence="5" key="1">
    <citation type="submission" date="2020-05" db="UniProtKB">
        <authorList>
            <consortium name="EnsemblMetazoa"/>
        </authorList>
    </citation>
    <scope>IDENTIFICATION</scope>
    <source>
        <strain evidence="5">TTRI</strain>
    </source>
</reference>
<evidence type="ECO:0000256" key="2">
    <source>
        <dbReference type="ARBA" id="ARBA00022692"/>
    </source>
</evidence>
<evidence type="ECO:0000256" key="3">
    <source>
        <dbReference type="ARBA" id="ARBA00022989"/>
    </source>
</evidence>
<dbReference type="InterPro" id="IPR046338">
    <property type="entry name" value="GAIN_dom_sf"/>
</dbReference>
<dbReference type="InterPro" id="IPR000203">
    <property type="entry name" value="GPS"/>
</dbReference>
<evidence type="ECO:0000313" key="5">
    <source>
        <dbReference type="EnsemblMetazoa" id="GAUT036158-PA"/>
    </source>
</evidence>
<dbReference type="GO" id="GO:0016020">
    <property type="term" value="C:membrane"/>
    <property type="evidence" value="ECO:0007669"/>
    <property type="project" value="UniProtKB-SubCell"/>
</dbReference>
<keyword evidence="6" id="KW-1185">Reference proteome</keyword>
<keyword evidence="2" id="KW-0812">Transmembrane</keyword>
<protein>
    <submittedName>
        <fullName evidence="5">GPS domain-containing protein</fullName>
    </submittedName>
</protein>
<keyword evidence="4" id="KW-0472">Membrane</keyword>
<comment type="subcellular location">
    <subcellularLocation>
        <location evidence="1">Membrane</location>
    </subcellularLocation>
</comment>
<evidence type="ECO:0000256" key="1">
    <source>
        <dbReference type="ARBA" id="ARBA00004370"/>
    </source>
</evidence>
<dbReference type="Proteomes" id="UP000078200">
    <property type="component" value="Unassembled WGS sequence"/>
</dbReference>
<proteinExistence type="predicted"/>
<name>A0A1A9VG64_GLOAU</name>